<dbReference type="AlphaFoldDB" id="A0A4Y7JTN1"/>
<feature type="non-terminal residue" evidence="2">
    <location>
        <position position="1"/>
    </location>
</feature>
<feature type="compositionally biased region" description="Low complexity" evidence="1">
    <location>
        <begin position="7"/>
        <end position="29"/>
    </location>
</feature>
<sequence>TTPAVQKTTIKTTPAVKKTTTKTNPAVKKTTTKTKRNQASGLLQVQQQQPNHSQTGWQWMNQRAVPLLRAIQPLHIVQPLQVVYPQGVYPRDILPPYNSVTCQQRRPLFAPQQ</sequence>
<feature type="non-terminal residue" evidence="2">
    <location>
        <position position="113"/>
    </location>
</feature>
<evidence type="ECO:0000313" key="2">
    <source>
        <dbReference type="EMBL" id="RZC63410.1"/>
    </source>
</evidence>
<evidence type="ECO:0000313" key="3">
    <source>
        <dbReference type="Proteomes" id="UP000316621"/>
    </source>
</evidence>
<organism evidence="2 3">
    <name type="scientific">Papaver somniferum</name>
    <name type="common">Opium poppy</name>
    <dbReference type="NCBI Taxonomy" id="3469"/>
    <lineage>
        <taxon>Eukaryota</taxon>
        <taxon>Viridiplantae</taxon>
        <taxon>Streptophyta</taxon>
        <taxon>Embryophyta</taxon>
        <taxon>Tracheophyta</taxon>
        <taxon>Spermatophyta</taxon>
        <taxon>Magnoliopsida</taxon>
        <taxon>Ranunculales</taxon>
        <taxon>Papaveraceae</taxon>
        <taxon>Papaveroideae</taxon>
        <taxon>Papaver</taxon>
    </lineage>
</organism>
<dbReference type="EMBL" id="CM010719">
    <property type="protein sequence ID" value="RZC63410.1"/>
    <property type="molecule type" value="Genomic_DNA"/>
</dbReference>
<evidence type="ECO:0000256" key="1">
    <source>
        <dbReference type="SAM" id="MobiDB-lite"/>
    </source>
</evidence>
<dbReference type="Gramene" id="RZC63410">
    <property type="protein sequence ID" value="RZC63410"/>
    <property type="gene ID" value="C5167_025156"/>
</dbReference>
<proteinExistence type="predicted"/>
<reference evidence="2 3" key="1">
    <citation type="journal article" date="2018" name="Science">
        <title>The opium poppy genome and morphinan production.</title>
        <authorList>
            <person name="Guo L."/>
            <person name="Winzer T."/>
            <person name="Yang X."/>
            <person name="Li Y."/>
            <person name="Ning Z."/>
            <person name="He Z."/>
            <person name="Teodor R."/>
            <person name="Lu Y."/>
            <person name="Bowser T.A."/>
            <person name="Graham I.A."/>
            <person name="Ye K."/>
        </authorList>
    </citation>
    <scope>NUCLEOTIDE SEQUENCE [LARGE SCALE GENOMIC DNA]</scope>
    <source>
        <strain evidence="3">cv. HN1</strain>
        <tissue evidence="2">Leaves</tissue>
    </source>
</reference>
<name>A0A4Y7JTN1_PAPSO</name>
<keyword evidence="3" id="KW-1185">Reference proteome</keyword>
<dbReference type="Proteomes" id="UP000316621">
    <property type="component" value="Chromosome 5"/>
</dbReference>
<accession>A0A4Y7JTN1</accession>
<feature type="region of interest" description="Disordered" evidence="1">
    <location>
        <begin position="1"/>
        <end position="54"/>
    </location>
</feature>
<gene>
    <name evidence="2" type="ORF">C5167_025156</name>
</gene>
<protein>
    <submittedName>
        <fullName evidence="2">Uncharacterized protein</fullName>
    </submittedName>
</protein>